<dbReference type="AlphaFoldDB" id="A0A1G6VTN8"/>
<protein>
    <submittedName>
        <fullName evidence="1">Uncharacterized protein</fullName>
    </submittedName>
</protein>
<dbReference type="Proteomes" id="UP000198546">
    <property type="component" value="Chromosome i"/>
</dbReference>
<dbReference type="STRING" id="675864.SAMN04489747_1237"/>
<reference evidence="1 2" key="1">
    <citation type="submission" date="2016-10" db="EMBL/GenBank/DDBJ databases">
        <authorList>
            <person name="de Groot N.N."/>
        </authorList>
    </citation>
    <scope>NUCLEOTIDE SEQUENCE [LARGE SCALE GENOMIC DNA]</scope>
    <source>
        <strain evidence="1 2">MON 2.2</strain>
    </source>
</reference>
<keyword evidence="2" id="KW-1185">Reference proteome</keyword>
<gene>
    <name evidence="1" type="ORF">SAMN04489747_1237</name>
</gene>
<name>A0A1G6VTN8_9ACTN</name>
<proteinExistence type="predicted"/>
<organism evidence="1 2">
    <name type="scientific">Auraticoccus monumenti</name>
    <dbReference type="NCBI Taxonomy" id="675864"/>
    <lineage>
        <taxon>Bacteria</taxon>
        <taxon>Bacillati</taxon>
        <taxon>Actinomycetota</taxon>
        <taxon>Actinomycetes</taxon>
        <taxon>Propionibacteriales</taxon>
        <taxon>Propionibacteriaceae</taxon>
        <taxon>Auraticoccus</taxon>
    </lineage>
</organism>
<evidence type="ECO:0000313" key="1">
    <source>
        <dbReference type="EMBL" id="SDD56205.1"/>
    </source>
</evidence>
<accession>A0A1G6VTN8</accession>
<sequence length="133" mass="14084">MPSSAPTHPLGGVGFAVGAVDPADRHTGGVNQQTPPPPIPYVEVHAGEKRHLLLRFEAPLSGRAGAYVVGVDGRPYVVTWPAVVFEIPADRPVHVSVHVTGEEAPYAASLLLFPASRPELTYRLVYLSGATLT</sequence>
<evidence type="ECO:0000313" key="2">
    <source>
        <dbReference type="Proteomes" id="UP000198546"/>
    </source>
</evidence>
<dbReference type="EMBL" id="LT629688">
    <property type="protein sequence ID" value="SDD56205.1"/>
    <property type="molecule type" value="Genomic_DNA"/>
</dbReference>